<dbReference type="GO" id="GO:0005524">
    <property type="term" value="F:ATP binding"/>
    <property type="evidence" value="ECO:0007669"/>
    <property type="project" value="UniProtKB-KW"/>
</dbReference>
<evidence type="ECO:0000313" key="4">
    <source>
        <dbReference type="EMBL" id="NJC72260.1"/>
    </source>
</evidence>
<feature type="domain" description="ABC transporter" evidence="3">
    <location>
        <begin position="44"/>
        <end position="176"/>
    </location>
</feature>
<protein>
    <submittedName>
        <fullName evidence="4">ATP-binding cassette domain-containing protein</fullName>
    </submittedName>
</protein>
<organism evidence="4 5">
    <name type="scientific">Planosporangium thailandense</name>
    <dbReference type="NCBI Taxonomy" id="765197"/>
    <lineage>
        <taxon>Bacteria</taxon>
        <taxon>Bacillati</taxon>
        <taxon>Actinomycetota</taxon>
        <taxon>Actinomycetes</taxon>
        <taxon>Micromonosporales</taxon>
        <taxon>Micromonosporaceae</taxon>
        <taxon>Planosporangium</taxon>
    </lineage>
</organism>
<keyword evidence="5" id="KW-1185">Reference proteome</keyword>
<dbReference type="InterPro" id="IPR003439">
    <property type="entry name" value="ABC_transporter-like_ATP-bd"/>
</dbReference>
<keyword evidence="1" id="KW-0813">Transport</keyword>
<comment type="caution">
    <text evidence="4">The sequence shown here is derived from an EMBL/GenBank/DDBJ whole genome shotgun (WGS) entry which is preliminary data.</text>
</comment>
<feature type="region of interest" description="Disordered" evidence="2">
    <location>
        <begin position="1"/>
        <end position="20"/>
    </location>
</feature>
<dbReference type="Proteomes" id="UP000722989">
    <property type="component" value="Unassembled WGS sequence"/>
</dbReference>
<keyword evidence="4" id="KW-0547">Nucleotide-binding</keyword>
<dbReference type="InterPro" id="IPR027417">
    <property type="entry name" value="P-loop_NTPase"/>
</dbReference>
<dbReference type="InterPro" id="IPR050166">
    <property type="entry name" value="ABC_transporter_ATP-bind"/>
</dbReference>
<dbReference type="SUPFAM" id="SSF52540">
    <property type="entry name" value="P-loop containing nucleoside triphosphate hydrolases"/>
    <property type="match status" value="1"/>
</dbReference>
<dbReference type="RefSeq" id="WP_167927174.1">
    <property type="nucleotide sequence ID" value="NZ_JAATVY010000017.1"/>
</dbReference>
<dbReference type="CDD" id="cd00267">
    <property type="entry name" value="ABC_ATPase"/>
    <property type="match status" value="1"/>
</dbReference>
<reference evidence="4 5" key="1">
    <citation type="submission" date="2020-03" db="EMBL/GenBank/DDBJ databases">
        <title>WGS of the type strain of Planosporangium spp.</title>
        <authorList>
            <person name="Thawai C."/>
        </authorList>
    </citation>
    <scope>NUCLEOTIDE SEQUENCE [LARGE SCALE GENOMIC DNA]</scope>
    <source>
        <strain evidence="4 5">TBRC 5610</strain>
    </source>
</reference>
<keyword evidence="4" id="KW-0067">ATP-binding</keyword>
<name>A0ABX0Y4C3_9ACTN</name>
<dbReference type="PANTHER" id="PTHR42788">
    <property type="entry name" value="TAURINE IMPORT ATP-BINDING PROTEIN-RELATED"/>
    <property type="match status" value="1"/>
</dbReference>
<dbReference type="Pfam" id="PF00005">
    <property type="entry name" value="ABC_tran"/>
    <property type="match status" value="1"/>
</dbReference>
<evidence type="ECO:0000256" key="1">
    <source>
        <dbReference type="ARBA" id="ARBA00022448"/>
    </source>
</evidence>
<dbReference type="Gene3D" id="3.40.50.300">
    <property type="entry name" value="P-loop containing nucleotide triphosphate hydrolases"/>
    <property type="match status" value="1"/>
</dbReference>
<evidence type="ECO:0000259" key="3">
    <source>
        <dbReference type="Pfam" id="PF00005"/>
    </source>
</evidence>
<evidence type="ECO:0000313" key="5">
    <source>
        <dbReference type="Proteomes" id="UP000722989"/>
    </source>
</evidence>
<evidence type="ECO:0000256" key="2">
    <source>
        <dbReference type="SAM" id="MobiDB-lite"/>
    </source>
</evidence>
<dbReference type="PANTHER" id="PTHR42788:SF13">
    <property type="entry name" value="ALIPHATIC SULFONATES IMPORT ATP-BINDING PROTEIN SSUB"/>
    <property type="match status" value="1"/>
</dbReference>
<gene>
    <name evidence="4" type="ORF">HC031_21425</name>
</gene>
<accession>A0ABX0Y4C3</accession>
<dbReference type="EMBL" id="JAATVY010000017">
    <property type="protein sequence ID" value="NJC72260.1"/>
    <property type="molecule type" value="Genomic_DNA"/>
</dbReference>
<proteinExistence type="predicted"/>
<sequence length="224" mass="24458">MVDDDTITDRRGSADGRPAAVEQAAPVVRARGIGARSRRGWVFRDVELDIHAGELIALTGPAGSGRTSLLLALAGRFVINHGAIERTQRAALGYVPGVSEPEPGLTVAEHVEERLLLLGRARWRRRWRRQLVAAALTSYPGDPDRLVRTLDTYHLHLLGLVLARVERPGLIVVDDADADLSATERAELWARLRALSRDGTAVVAACREIDPGVPDRVVTLESHR</sequence>